<feature type="transmembrane region" description="Helical" evidence="7">
    <location>
        <begin position="226"/>
        <end position="245"/>
    </location>
</feature>
<dbReference type="PANTHER" id="PTHR23501:SF191">
    <property type="entry name" value="VACUOLAR BASIC AMINO ACID TRANSPORTER 4"/>
    <property type="match status" value="1"/>
</dbReference>
<dbReference type="GO" id="GO:0005886">
    <property type="term" value="C:plasma membrane"/>
    <property type="evidence" value="ECO:0007669"/>
    <property type="project" value="TreeGrafter"/>
</dbReference>
<dbReference type="InterPro" id="IPR036259">
    <property type="entry name" value="MFS_trans_sf"/>
</dbReference>
<feature type="domain" description="Major facilitator superfamily (MFS) profile" evidence="8">
    <location>
        <begin position="40"/>
        <end position="477"/>
    </location>
</feature>
<feature type="transmembrane region" description="Helical" evidence="7">
    <location>
        <begin position="167"/>
        <end position="186"/>
    </location>
</feature>
<evidence type="ECO:0000259" key="8">
    <source>
        <dbReference type="PROSITE" id="PS50850"/>
    </source>
</evidence>
<dbReference type="GO" id="GO:0022857">
    <property type="term" value="F:transmembrane transporter activity"/>
    <property type="evidence" value="ECO:0007669"/>
    <property type="project" value="InterPro"/>
</dbReference>
<evidence type="ECO:0000313" key="10">
    <source>
        <dbReference type="Proteomes" id="UP000542125"/>
    </source>
</evidence>
<organism evidence="9 10">
    <name type="scientific">Pigmentiphaga litoralis</name>
    <dbReference type="NCBI Taxonomy" id="516702"/>
    <lineage>
        <taxon>Bacteria</taxon>
        <taxon>Pseudomonadati</taxon>
        <taxon>Pseudomonadota</taxon>
        <taxon>Betaproteobacteria</taxon>
        <taxon>Burkholderiales</taxon>
        <taxon>Alcaligenaceae</taxon>
        <taxon>Pigmentiphaga</taxon>
    </lineage>
</organism>
<dbReference type="InterPro" id="IPR020846">
    <property type="entry name" value="MFS_dom"/>
</dbReference>
<evidence type="ECO:0000256" key="3">
    <source>
        <dbReference type="ARBA" id="ARBA00022692"/>
    </source>
</evidence>
<feature type="transmembrane region" description="Helical" evidence="7">
    <location>
        <begin position="386"/>
        <end position="411"/>
    </location>
</feature>
<reference evidence="9 10" key="1">
    <citation type="submission" date="2020-07" db="EMBL/GenBank/DDBJ databases">
        <title>Genomic Encyclopedia of Type Strains, Phase IV (KMG-V): Genome sequencing to study the core and pangenomes of soil and plant-associated prokaryotes.</title>
        <authorList>
            <person name="Whitman W."/>
        </authorList>
    </citation>
    <scope>NUCLEOTIDE SEQUENCE [LARGE SCALE GENOMIC DNA]</scope>
    <source>
        <strain evidence="9 10">SAS40</strain>
    </source>
</reference>
<keyword evidence="2" id="KW-0813">Transport</keyword>
<feature type="transmembrane region" description="Helical" evidence="7">
    <location>
        <begin position="331"/>
        <end position="350"/>
    </location>
</feature>
<dbReference type="Pfam" id="PF07690">
    <property type="entry name" value="MFS_1"/>
    <property type="match status" value="1"/>
</dbReference>
<feature type="transmembrane region" description="Helical" evidence="7">
    <location>
        <begin position="74"/>
        <end position="93"/>
    </location>
</feature>
<comment type="subcellular location">
    <subcellularLocation>
        <location evidence="1">Endomembrane system</location>
        <topology evidence="1">Multi-pass membrane protein</topology>
    </subcellularLocation>
</comment>
<evidence type="ECO:0000313" key="9">
    <source>
        <dbReference type="EMBL" id="NYE82079.1"/>
    </source>
</evidence>
<dbReference type="Gene3D" id="1.20.1250.20">
    <property type="entry name" value="MFS general substrate transporter like domains"/>
    <property type="match status" value="1"/>
</dbReference>
<feature type="compositionally biased region" description="Low complexity" evidence="6">
    <location>
        <begin position="1"/>
        <end position="20"/>
    </location>
</feature>
<dbReference type="Proteomes" id="UP000542125">
    <property type="component" value="Unassembled WGS sequence"/>
</dbReference>
<comment type="caution">
    <text evidence="9">The sequence shown here is derived from an EMBL/GenBank/DDBJ whole genome shotgun (WGS) entry which is preliminary data.</text>
</comment>
<sequence length="483" mass="50199">MPDIRPTPAGTPAGPDGRAANTAPPSHAAPIENPRELLLAVLGVCAVVVLVALDATIVGTVLPKVATELGGIALYAWVGTGYLLSSVIMIPIFGRLGDLYGRKTFILVSIGVVALGSILCGISQSMPQLIGARSLQGIGGGMMIATAFAAPADLFPDALRRVKWQALISTAFAVASGVGPLIGGAVTEAINWRAAFFVTPLMAIVAFALLWVYFPRLTPVHTSRPRIDWLGGALLAVAVGAPMAALELGFGEVSRPLLAGVLALVGAVAIAVLIPYEGRVTSPMLPLQVLKTRESRLLNLVGLMMGSVMFTLMYYGPLLLQVEVGMTPSQAGGILAPLVACIPIGSVINGRLFPRQSQPQRLMMLGAIVLAVGCFGIMTLERGSATWFAVVAFSISGLGLGFIVPNLTLFMQMIADRRDVGVASALIQTTRTLGSAIGTAAVGIIIARTSVLTGVKIGMVIAVLFCIATVALSSQIRMKNARM</sequence>
<evidence type="ECO:0000256" key="4">
    <source>
        <dbReference type="ARBA" id="ARBA00022989"/>
    </source>
</evidence>
<evidence type="ECO:0000256" key="6">
    <source>
        <dbReference type="SAM" id="MobiDB-lite"/>
    </source>
</evidence>
<keyword evidence="3 7" id="KW-0812">Transmembrane</keyword>
<proteinExistence type="predicted"/>
<dbReference type="PROSITE" id="PS50850">
    <property type="entry name" value="MFS"/>
    <property type="match status" value="1"/>
</dbReference>
<feature type="transmembrane region" description="Helical" evidence="7">
    <location>
        <begin position="105"/>
        <end position="126"/>
    </location>
</feature>
<feature type="transmembrane region" description="Helical" evidence="7">
    <location>
        <begin position="257"/>
        <end position="276"/>
    </location>
</feature>
<feature type="transmembrane region" description="Helical" evidence="7">
    <location>
        <begin position="138"/>
        <end position="155"/>
    </location>
</feature>
<gene>
    <name evidence="9" type="ORF">FHW18_001350</name>
</gene>
<dbReference type="EMBL" id="JACBYR010000001">
    <property type="protein sequence ID" value="NYE82079.1"/>
    <property type="molecule type" value="Genomic_DNA"/>
</dbReference>
<accession>A0A7Y9LJL2</accession>
<feature type="transmembrane region" description="Helical" evidence="7">
    <location>
        <begin position="297"/>
        <end position="316"/>
    </location>
</feature>
<feature type="transmembrane region" description="Helical" evidence="7">
    <location>
        <begin position="192"/>
        <end position="214"/>
    </location>
</feature>
<evidence type="ECO:0000256" key="2">
    <source>
        <dbReference type="ARBA" id="ARBA00022448"/>
    </source>
</evidence>
<dbReference type="AlphaFoldDB" id="A0A7Y9LJL2"/>
<evidence type="ECO:0000256" key="1">
    <source>
        <dbReference type="ARBA" id="ARBA00004127"/>
    </source>
</evidence>
<dbReference type="PRINTS" id="PR01036">
    <property type="entry name" value="TCRTETB"/>
</dbReference>
<feature type="transmembrane region" description="Helical" evidence="7">
    <location>
        <begin position="37"/>
        <end position="62"/>
    </location>
</feature>
<keyword evidence="5 7" id="KW-0472">Membrane</keyword>
<protein>
    <submittedName>
        <fullName evidence="9">EmrB/QacA subfamily drug resistance transporter</fullName>
    </submittedName>
</protein>
<feature type="transmembrane region" description="Helical" evidence="7">
    <location>
        <begin position="432"/>
        <end position="451"/>
    </location>
</feature>
<keyword evidence="4 7" id="KW-1133">Transmembrane helix</keyword>
<evidence type="ECO:0000256" key="7">
    <source>
        <dbReference type="SAM" id="Phobius"/>
    </source>
</evidence>
<dbReference type="SUPFAM" id="SSF103473">
    <property type="entry name" value="MFS general substrate transporter"/>
    <property type="match status" value="1"/>
</dbReference>
<keyword evidence="10" id="KW-1185">Reference proteome</keyword>
<dbReference type="PANTHER" id="PTHR23501">
    <property type="entry name" value="MAJOR FACILITATOR SUPERFAMILY"/>
    <property type="match status" value="1"/>
</dbReference>
<dbReference type="InterPro" id="IPR011701">
    <property type="entry name" value="MFS"/>
</dbReference>
<feature type="region of interest" description="Disordered" evidence="6">
    <location>
        <begin position="1"/>
        <end position="26"/>
    </location>
</feature>
<name>A0A7Y9LJL2_9BURK</name>
<feature type="transmembrane region" description="Helical" evidence="7">
    <location>
        <begin position="362"/>
        <end position="380"/>
    </location>
</feature>
<dbReference type="GO" id="GO:0012505">
    <property type="term" value="C:endomembrane system"/>
    <property type="evidence" value="ECO:0007669"/>
    <property type="project" value="UniProtKB-SubCell"/>
</dbReference>
<feature type="transmembrane region" description="Helical" evidence="7">
    <location>
        <begin position="457"/>
        <end position="476"/>
    </location>
</feature>
<evidence type="ECO:0000256" key="5">
    <source>
        <dbReference type="ARBA" id="ARBA00023136"/>
    </source>
</evidence>
<dbReference type="Gene3D" id="1.20.1720.10">
    <property type="entry name" value="Multidrug resistance protein D"/>
    <property type="match status" value="1"/>
</dbReference>